<evidence type="ECO:0000256" key="1">
    <source>
        <dbReference type="ARBA" id="ARBA00006534"/>
    </source>
</evidence>
<dbReference type="GO" id="GO:0008236">
    <property type="term" value="F:serine-type peptidase activity"/>
    <property type="evidence" value="ECO:0007669"/>
    <property type="project" value="UniProtKB-KW"/>
</dbReference>
<dbReference type="Gene3D" id="3.40.50.880">
    <property type="match status" value="1"/>
</dbReference>
<dbReference type="PANTHER" id="PTHR36175">
    <property type="entry name" value="CYANOPHYCINASE"/>
    <property type="match status" value="1"/>
</dbReference>
<dbReference type="EMBL" id="CP011388">
    <property type="protein sequence ID" value="ANE45175.1"/>
    <property type="molecule type" value="Genomic_DNA"/>
</dbReference>
<protein>
    <recommendedName>
        <fullName evidence="7">Cyanophycinase</fullName>
    </recommendedName>
</protein>
<organism evidence="5 6">
    <name type="scientific">Paenibacillus swuensis</name>
    <dbReference type="NCBI Taxonomy" id="1178515"/>
    <lineage>
        <taxon>Bacteria</taxon>
        <taxon>Bacillati</taxon>
        <taxon>Bacillota</taxon>
        <taxon>Bacilli</taxon>
        <taxon>Bacillales</taxon>
        <taxon>Paenibacillaceae</taxon>
        <taxon>Paenibacillus</taxon>
    </lineage>
</organism>
<dbReference type="KEGG" id="pswu:SY83_01195"/>
<evidence type="ECO:0000313" key="6">
    <source>
        <dbReference type="Proteomes" id="UP000076927"/>
    </source>
</evidence>
<dbReference type="GO" id="GO:0006508">
    <property type="term" value="P:proteolysis"/>
    <property type="evidence" value="ECO:0007669"/>
    <property type="project" value="UniProtKB-KW"/>
</dbReference>
<evidence type="ECO:0008006" key="7">
    <source>
        <dbReference type="Google" id="ProtNLM"/>
    </source>
</evidence>
<keyword evidence="4" id="KW-0720">Serine protease</keyword>
<dbReference type="Proteomes" id="UP000076927">
    <property type="component" value="Chromosome"/>
</dbReference>
<keyword evidence="3" id="KW-0378">Hydrolase</keyword>
<evidence type="ECO:0000256" key="2">
    <source>
        <dbReference type="ARBA" id="ARBA00022670"/>
    </source>
</evidence>
<dbReference type="PATRIC" id="fig|1178515.4.peg.212"/>
<keyword evidence="2" id="KW-0645">Protease</keyword>
<dbReference type="Pfam" id="PF03575">
    <property type="entry name" value="Peptidase_S51"/>
    <property type="match status" value="1"/>
</dbReference>
<evidence type="ECO:0000256" key="4">
    <source>
        <dbReference type="ARBA" id="ARBA00022825"/>
    </source>
</evidence>
<accession>A0A172TDP9</accession>
<dbReference type="AlphaFoldDB" id="A0A172TDP9"/>
<dbReference type="STRING" id="1178515.SY83_01195"/>
<dbReference type="CDD" id="cd03145">
    <property type="entry name" value="GAT1_cyanophycinase"/>
    <property type="match status" value="1"/>
</dbReference>
<sequence>MGAGKIPVNEPNLEEELLMKKRTAWSLVAALVCTVASGFSAGAATNYDYFSVGSTANVTTTTSGGMVIMGGGTDVDEAFEWMINKSGGGDFVILRTSGTNAYNSYVNGLGTVNSVETLIVKNKTGANDNFIYDKIRNAEALFIAGGDQNTYVNYFKDTKVETAIAELKTRGVPIGGTSAGAMVMGEHIYDARNGSVYSDEALDNPFINYMTFTRDFNALWNLSDVIVDTHFYERDRMGRLVGFVARNIKDGWAPANGAKGIGVDEATAYVVEPNGSGYVLGAGYVYFLKTTQAATTISSGQPLKINNVSVYRVGDSSSQSFNLSSWSGSGGTSYTLNAANGSLTSSKGSVY</sequence>
<dbReference type="OrthoDB" id="9799980at2"/>
<evidence type="ECO:0000256" key="3">
    <source>
        <dbReference type="ARBA" id="ARBA00022801"/>
    </source>
</evidence>
<name>A0A172TDP9_9BACL</name>
<reference evidence="5 6" key="1">
    <citation type="submission" date="2015-01" db="EMBL/GenBank/DDBJ databases">
        <title>Paenibacillus swuensis/DY6/whole genome sequencing.</title>
        <authorList>
            <person name="Kim M.K."/>
            <person name="Srinivasan S."/>
            <person name="Lee J.-J."/>
        </authorList>
    </citation>
    <scope>NUCLEOTIDE SEQUENCE [LARGE SCALE GENOMIC DNA]</scope>
    <source>
        <strain evidence="5 6">DY6</strain>
    </source>
</reference>
<proteinExistence type="inferred from homology"/>
<comment type="similarity">
    <text evidence="1">Belongs to the peptidase S51 family.</text>
</comment>
<keyword evidence="6" id="KW-1185">Reference proteome</keyword>
<dbReference type="InterPro" id="IPR005320">
    <property type="entry name" value="Peptidase_S51"/>
</dbReference>
<dbReference type="PANTHER" id="PTHR36175:SF1">
    <property type="entry name" value="CYANOPHYCINASE"/>
    <property type="match status" value="1"/>
</dbReference>
<gene>
    <name evidence="5" type="ORF">SY83_01195</name>
</gene>
<dbReference type="SUPFAM" id="SSF52317">
    <property type="entry name" value="Class I glutamine amidotransferase-like"/>
    <property type="match status" value="1"/>
</dbReference>
<dbReference type="InterPro" id="IPR029062">
    <property type="entry name" value="Class_I_gatase-like"/>
</dbReference>
<evidence type="ECO:0000313" key="5">
    <source>
        <dbReference type="EMBL" id="ANE45175.1"/>
    </source>
</evidence>